<feature type="active site" description="For acetyltransferase activity" evidence="16">
    <location>
        <position position="149"/>
    </location>
</feature>
<dbReference type="Pfam" id="PF01575">
    <property type="entry name" value="MaoC_dehydratas"/>
    <property type="match status" value="1"/>
</dbReference>
<dbReference type="Gene3D" id="1.20.930.70">
    <property type="match status" value="1"/>
</dbReference>
<organism evidence="18 19">
    <name type="scientific">Achaetomium macrosporum</name>
    <dbReference type="NCBI Taxonomy" id="79813"/>
    <lineage>
        <taxon>Eukaryota</taxon>
        <taxon>Fungi</taxon>
        <taxon>Dikarya</taxon>
        <taxon>Ascomycota</taxon>
        <taxon>Pezizomycotina</taxon>
        <taxon>Sordariomycetes</taxon>
        <taxon>Sordariomycetidae</taxon>
        <taxon>Sordariales</taxon>
        <taxon>Chaetomiaceae</taxon>
        <taxon>Achaetomium</taxon>
    </lineage>
</organism>
<dbReference type="Gene3D" id="3.10.129.10">
    <property type="entry name" value="Hotdog Thioesterase"/>
    <property type="match status" value="2"/>
</dbReference>
<evidence type="ECO:0000256" key="9">
    <source>
        <dbReference type="ARBA" id="ARBA00023268"/>
    </source>
</evidence>
<keyword evidence="7 15" id="KW-0520">NAD</keyword>
<dbReference type="InterPro" id="IPR050830">
    <property type="entry name" value="Fungal_FAS"/>
</dbReference>
<dbReference type="InterPro" id="IPR013785">
    <property type="entry name" value="Aldolase_TIM"/>
</dbReference>
<keyword evidence="19" id="KW-1185">Reference proteome</keyword>
<dbReference type="FunFam" id="3.20.20.70:FF:000078">
    <property type="entry name" value="Fatty acid synthase beta subunit dehydratase"/>
    <property type="match status" value="1"/>
</dbReference>
<reference evidence="18" key="2">
    <citation type="submission" date="2023-05" db="EMBL/GenBank/DDBJ databases">
        <authorList>
            <consortium name="Lawrence Berkeley National Laboratory"/>
            <person name="Steindorff A."/>
            <person name="Hensen N."/>
            <person name="Bonometti L."/>
            <person name="Westerberg I."/>
            <person name="Brannstrom I.O."/>
            <person name="Guillou S."/>
            <person name="Cros-Aarteil S."/>
            <person name="Calhoun S."/>
            <person name="Haridas S."/>
            <person name="Kuo A."/>
            <person name="Mondo S."/>
            <person name="Pangilinan J."/>
            <person name="Riley R."/>
            <person name="Labutti K."/>
            <person name="Andreopoulos B."/>
            <person name="Lipzen A."/>
            <person name="Chen C."/>
            <person name="Yanf M."/>
            <person name="Daum C."/>
            <person name="Ng V."/>
            <person name="Clum A."/>
            <person name="Ohm R."/>
            <person name="Martin F."/>
            <person name="Silar P."/>
            <person name="Natvig D."/>
            <person name="Lalanne C."/>
            <person name="Gautier V."/>
            <person name="Ament-Velasquez S.L."/>
            <person name="Kruys A."/>
            <person name="Hutchinson M.I."/>
            <person name="Powell A.J."/>
            <person name="Barry K."/>
            <person name="Miller A.N."/>
            <person name="Grigoriev I.V."/>
            <person name="Debuchy R."/>
            <person name="Gladieux P."/>
            <person name="Thoren M.H."/>
            <person name="Johannesson H."/>
        </authorList>
    </citation>
    <scope>NUCLEOTIDE SEQUENCE</scope>
    <source>
        <strain evidence="18">CBS 532.94</strain>
    </source>
</reference>
<comment type="caution">
    <text evidence="18">The sequence shown here is derived from an EMBL/GenBank/DDBJ whole genome shotgun (WGS) entry which is preliminary data.</text>
</comment>
<dbReference type="Pfam" id="PF22235">
    <property type="entry name" value="FAS1_thioest_ins"/>
    <property type="match status" value="1"/>
</dbReference>
<comment type="catalytic activity">
    <reaction evidence="11">
        <text>holo-[ACP] + malonyl-CoA = malonyl-[ACP] + CoA</text>
        <dbReference type="Rhea" id="RHEA:41792"/>
        <dbReference type="Rhea" id="RHEA-COMP:9623"/>
        <dbReference type="Rhea" id="RHEA-COMP:9685"/>
        <dbReference type="ChEBI" id="CHEBI:57287"/>
        <dbReference type="ChEBI" id="CHEBI:57384"/>
        <dbReference type="ChEBI" id="CHEBI:64479"/>
        <dbReference type="ChEBI" id="CHEBI:78449"/>
        <dbReference type="EC" id="2.3.1.39"/>
    </reaction>
</comment>
<dbReference type="InterPro" id="IPR003965">
    <property type="entry name" value="Fatty_acid_synthase"/>
</dbReference>
<feature type="active site" description="For malonyltransferase activity" evidence="16">
    <location>
        <position position="1696"/>
    </location>
</feature>
<gene>
    <name evidence="18" type="ORF">C8A03DRAFT_18298</name>
</gene>
<accession>A0AAN7H888</accession>
<dbReference type="PANTHER" id="PTHR10982:SF21">
    <property type="entry name" value="FATTY ACID SYNTHASE SUBUNIT BETA"/>
    <property type="match status" value="1"/>
</dbReference>
<keyword evidence="3 15" id="KW-0808">Transferase</keyword>
<keyword evidence="5 15" id="KW-0521">NADP</keyword>
<dbReference type="InterPro" id="IPR040883">
    <property type="entry name" value="FAS_meander"/>
</dbReference>
<dbReference type="SUPFAM" id="SSF54637">
    <property type="entry name" value="Thioesterase/thiol ester dehydrase-isomerase"/>
    <property type="match status" value="2"/>
</dbReference>
<dbReference type="GO" id="GO:0019171">
    <property type="term" value="F:(3R)-hydroxyacyl-[acyl-carrier-protein] dehydratase activity"/>
    <property type="evidence" value="ECO:0007669"/>
    <property type="project" value="UniProtKB-EC"/>
</dbReference>
<keyword evidence="6 15" id="KW-0560">Oxidoreductase</keyword>
<evidence type="ECO:0000256" key="8">
    <source>
        <dbReference type="ARBA" id="ARBA00023239"/>
    </source>
</evidence>
<dbReference type="Pfam" id="PF16073">
    <property type="entry name" value="SAT"/>
    <property type="match status" value="1"/>
</dbReference>
<evidence type="ECO:0000256" key="15">
    <source>
        <dbReference type="PIRNR" id="PIRNR005562"/>
    </source>
</evidence>
<dbReference type="Pfam" id="PF00698">
    <property type="entry name" value="Acyl_transf_1"/>
    <property type="match status" value="1"/>
</dbReference>
<dbReference type="GO" id="GO:0004318">
    <property type="term" value="F:enoyl-[acyl-carrier-protein] reductase (NADH) activity"/>
    <property type="evidence" value="ECO:0007669"/>
    <property type="project" value="UniProtKB-UniRule"/>
</dbReference>
<dbReference type="Gene3D" id="3.20.20.70">
    <property type="entry name" value="Aldolase class I"/>
    <property type="match status" value="1"/>
</dbReference>
<dbReference type="InterPro" id="IPR014043">
    <property type="entry name" value="Acyl_transferase_dom"/>
</dbReference>
<evidence type="ECO:0000313" key="18">
    <source>
        <dbReference type="EMBL" id="KAK4234872.1"/>
    </source>
</evidence>
<dbReference type="GO" id="GO:0004312">
    <property type="term" value="F:fatty acid synthase activity"/>
    <property type="evidence" value="ECO:0007669"/>
    <property type="project" value="InterPro"/>
</dbReference>
<dbReference type="InterPro" id="IPR016452">
    <property type="entry name" value="Fas1/AflB-like"/>
</dbReference>
<dbReference type="InterPro" id="IPR029069">
    <property type="entry name" value="HotDog_dom_sf"/>
</dbReference>
<dbReference type="SUPFAM" id="SSF51412">
    <property type="entry name" value="Inosine monophosphate dehydrogenase (IMPDH)"/>
    <property type="match status" value="1"/>
</dbReference>
<dbReference type="SUPFAM" id="SSF52151">
    <property type="entry name" value="FabD/lysophospholipase-like"/>
    <property type="match status" value="2"/>
</dbReference>
<comment type="similarity">
    <text evidence="2 15">Belongs to the fungal fatty acid synthetase subunit beta family.</text>
</comment>
<proteinExistence type="inferred from homology"/>
<dbReference type="CDD" id="cd03447">
    <property type="entry name" value="FAS_MaoC"/>
    <property type="match status" value="1"/>
</dbReference>
<dbReference type="InterPro" id="IPR002539">
    <property type="entry name" value="MaoC-like_dom"/>
</dbReference>
<dbReference type="InterPro" id="IPR001227">
    <property type="entry name" value="Ac_transferase_dom_sf"/>
</dbReference>
<dbReference type="Pfam" id="PF17951">
    <property type="entry name" value="FAS_meander"/>
    <property type="match status" value="1"/>
</dbReference>
<dbReference type="InterPro" id="IPR039569">
    <property type="entry name" value="FAS1-like_DH_region"/>
</dbReference>
<dbReference type="Pfam" id="PF13452">
    <property type="entry name" value="FAS1_DH_region"/>
    <property type="match status" value="1"/>
</dbReference>
<dbReference type="Pfam" id="PF08354">
    <property type="entry name" value="Fas1-AflB-like_hel"/>
    <property type="match status" value="1"/>
</dbReference>
<dbReference type="FunFam" id="3.40.366.10:FF:000006">
    <property type="entry name" value="Fatty acid synthase beta subunit dehydratase"/>
    <property type="match status" value="1"/>
</dbReference>
<evidence type="ECO:0000256" key="14">
    <source>
        <dbReference type="ARBA" id="ARBA00048835"/>
    </source>
</evidence>
<evidence type="ECO:0000256" key="12">
    <source>
        <dbReference type="ARBA" id="ARBA00048536"/>
    </source>
</evidence>
<dbReference type="Gene3D" id="6.20.240.10">
    <property type="match status" value="1"/>
</dbReference>
<dbReference type="Gene3D" id="6.10.60.10">
    <property type="match status" value="1"/>
</dbReference>
<reference evidence="18" key="1">
    <citation type="journal article" date="2023" name="Mol. Phylogenet. Evol.">
        <title>Genome-scale phylogeny and comparative genomics of the fungal order Sordariales.</title>
        <authorList>
            <person name="Hensen N."/>
            <person name="Bonometti L."/>
            <person name="Westerberg I."/>
            <person name="Brannstrom I.O."/>
            <person name="Guillou S."/>
            <person name="Cros-Aarteil S."/>
            <person name="Calhoun S."/>
            <person name="Haridas S."/>
            <person name="Kuo A."/>
            <person name="Mondo S."/>
            <person name="Pangilinan J."/>
            <person name="Riley R."/>
            <person name="LaButti K."/>
            <person name="Andreopoulos B."/>
            <person name="Lipzen A."/>
            <person name="Chen C."/>
            <person name="Yan M."/>
            <person name="Daum C."/>
            <person name="Ng V."/>
            <person name="Clum A."/>
            <person name="Steindorff A."/>
            <person name="Ohm R.A."/>
            <person name="Martin F."/>
            <person name="Silar P."/>
            <person name="Natvig D.O."/>
            <person name="Lalanne C."/>
            <person name="Gautier V."/>
            <person name="Ament-Velasquez S.L."/>
            <person name="Kruys A."/>
            <person name="Hutchinson M.I."/>
            <person name="Powell A.J."/>
            <person name="Barry K."/>
            <person name="Miller A.N."/>
            <person name="Grigoriev I.V."/>
            <person name="Debuchy R."/>
            <person name="Gladieux P."/>
            <person name="Hiltunen Thoren M."/>
            <person name="Johannesson H."/>
        </authorList>
    </citation>
    <scope>NUCLEOTIDE SEQUENCE</scope>
    <source>
        <strain evidence="18">CBS 532.94</strain>
    </source>
</reference>
<dbReference type="GO" id="GO:0006633">
    <property type="term" value="P:fatty acid biosynthetic process"/>
    <property type="evidence" value="ECO:0007669"/>
    <property type="project" value="InterPro"/>
</dbReference>
<evidence type="ECO:0000256" key="3">
    <source>
        <dbReference type="ARBA" id="ARBA00022679"/>
    </source>
</evidence>
<evidence type="ECO:0000256" key="6">
    <source>
        <dbReference type="ARBA" id="ARBA00023002"/>
    </source>
</evidence>
<dbReference type="Proteomes" id="UP001303760">
    <property type="component" value="Unassembled WGS sequence"/>
</dbReference>
<dbReference type="GO" id="GO:0004314">
    <property type="term" value="F:[acyl-carrier-protein] S-malonyltransferase activity"/>
    <property type="evidence" value="ECO:0007669"/>
    <property type="project" value="UniProtKB-EC"/>
</dbReference>
<dbReference type="GO" id="GO:0004313">
    <property type="term" value="F:[acyl-carrier-protein] S-acetyltransferase activity"/>
    <property type="evidence" value="ECO:0007669"/>
    <property type="project" value="UniProtKB-EC"/>
</dbReference>
<comment type="catalytic activity">
    <reaction evidence="14">
        <text>holo-[ACP] + acetyl-CoA = acetyl-[ACP] + CoA</text>
        <dbReference type="Rhea" id="RHEA:41788"/>
        <dbReference type="Rhea" id="RHEA-COMP:9621"/>
        <dbReference type="Rhea" id="RHEA-COMP:9685"/>
        <dbReference type="ChEBI" id="CHEBI:57287"/>
        <dbReference type="ChEBI" id="CHEBI:57288"/>
        <dbReference type="ChEBI" id="CHEBI:64479"/>
        <dbReference type="ChEBI" id="CHEBI:78446"/>
        <dbReference type="EC" id="2.3.1.38"/>
    </reaction>
</comment>
<dbReference type="EMBL" id="MU860319">
    <property type="protein sequence ID" value="KAK4234872.1"/>
    <property type="molecule type" value="Genomic_DNA"/>
</dbReference>
<dbReference type="PIRSF" id="PIRSF005562">
    <property type="entry name" value="FAS_yeast_beta"/>
    <property type="match status" value="1"/>
</dbReference>
<comment type="catalytic activity">
    <reaction evidence="12">
        <text>(9Z)-octadecenoyl-[ACP] + H2O = (9Z)-octadecenoate + holo-[ACP] + H(+)</text>
        <dbReference type="Rhea" id="RHEA:15057"/>
        <dbReference type="Rhea" id="RHEA-COMP:9685"/>
        <dbReference type="Rhea" id="RHEA-COMP:9924"/>
        <dbReference type="ChEBI" id="CHEBI:15377"/>
        <dbReference type="ChEBI" id="CHEBI:15378"/>
        <dbReference type="ChEBI" id="CHEBI:30823"/>
        <dbReference type="ChEBI" id="CHEBI:64479"/>
        <dbReference type="ChEBI" id="CHEBI:78783"/>
        <dbReference type="EC" id="3.1.2.14"/>
    </reaction>
</comment>
<evidence type="ECO:0000256" key="5">
    <source>
        <dbReference type="ARBA" id="ARBA00022857"/>
    </source>
</evidence>
<dbReference type="GO" id="GO:0004321">
    <property type="term" value="F:fatty-acyl-CoA synthase activity"/>
    <property type="evidence" value="ECO:0007669"/>
    <property type="project" value="UniProtKB-EC"/>
</dbReference>
<evidence type="ECO:0000259" key="17">
    <source>
        <dbReference type="SMART" id="SM00827"/>
    </source>
</evidence>
<evidence type="ECO:0000256" key="4">
    <source>
        <dbReference type="ARBA" id="ARBA00022801"/>
    </source>
</evidence>
<comment type="catalytic activity">
    <reaction evidence="13">
        <text>a 2,3-saturated acyl-[ACP] + NAD(+) = a (2E)-enoyl-[ACP] + NADH + H(+)</text>
        <dbReference type="Rhea" id="RHEA:10240"/>
        <dbReference type="Rhea" id="RHEA-COMP:9925"/>
        <dbReference type="Rhea" id="RHEA-COMP:9926"/>
        <dbReference type="ChEBI" id="CHEBI:15378"/>
        <dbReference type="ChEBI" id="CHEBI:57540"/>
        <dbReference type="ChEBI" id="CHEBI:57945"/>
        <dbReference type="ChEBI" id="CHEBI:78784"/>
        <dbReference type="ChEBI" id="CHEBI:78785"/>
        <dbReference type="EC" id="1.3.1.9"/>
    </reaction>
</comment>
<evidence type="ECO:0000256" key="16">
    <source>
        <dbReference type="PIRSR" id="PIRSR005562-1"/>
    </source>
</evidence>
<name>A0AAN7H888_9PEZI</name>
<feature type="domain" description="Malonyl-CoA:ACP transacylase (MAT)" evidence="17">
    <location>
        <begin position="1552"/>
        <end position="1867"/>
    </location>
</feature>
<dbReference type="PRINTS" id="PR01483">
    <property type="entry name" value="FASYNTHASE"/>
</dbReference>
<dbReference type="Gene3D" id="3.40.366.10">
    <property type="entry name" value="Malonyl-Coenzyme A Acyl Carrier Protein, domain 2"/>
    <property type="match status" value="3"/>
</dbReference>
<evidence type="ECO:0000256" key="10">
    <source>
        <dbReference type="ARBA" id="ARBA00048237"/>
    </source>
</evidence>
<dbReference type="PANTHER" id="PTHR10982">
    <property type="entry name" value="MALONYL COA-ACYL CARRIER PROTEIN TRANSACYLASE"/>
    <property type="match status" value="1"/>
</dbReference>
<dbReference type="SMART" id="SM00827">
    <property type="entry name" value="PKS_AT"/>
    <property type="match status" value="1"/>
</dbReference>
<comment type="catalytic activity">
    <reaction evidence="10">
        <text>acetyl-CoA + n malonyl-CoA + 2n NADPH + 4n H(+) = a long-chain-acyl-CoA + n CoA + n CO2 + 2n NADP(+).</text>
        <dbReference type="EC" id="2.3.1.86"/>
    </reaction>
</comment>
<keyword evidence="4 15" id="KW-0378">Hydrolase</keyword>
<evidence type="ECO:0000256" key="7">
    <source>
        <dbReference type="ARBA" id="ARBA00023027"/>
    </source>
</evidence>
<keyword evidence="8" id="KW-0456">Lyase</keyword>
<evidence type="ECO:0000256" key="11">
    <source>
        <dbReference type="ARBA" id="ARBA00048462"/>
    </source>
</evidence>
<dbReference type="InterPro" id="IPR032088">
    <property type="entry name" value="SAT"/>
</dbReference>
<keyword evidence="9" id="KW-0511">Multifunctional enzyme</keyword>
<evidence type="ECO:0000313" key="19">
    <source>
        <dbReference type="Proteomes" id="UP001303760"/>
    </source>
</evidence>
<dbReference type="GO" id="GO:0016297">
    <property type="term" value="F:fatty acyl-[ACP] hydrolase activity"/>
    <property type="evidence" value="ECO:0007669"/>
    <property type="project" value="UniProtKB-EC"/>
</dbReference>
<dbReference type="Gene3D" id="3.30.70.3330">
    <property type="match status" value="1"/>
</dbReference>
<evidence type="ECO:0000256" key="1">
    <source>
        <dbReference type="ARBA" id="ARBA00001055"/>
    </source>
</evidence>
<dbReference type="GO" id="GO:0005835">
    <property type="term" value="C:fatty acid synthase complex"/>
    <property type="evidence" value="ECO:0007669"/>
    <property type="project" value="UniProtKB-UniRule"/>
</dbReference>
<protein>
    <submittedName>
        <fullName evidence="18">Acyl transferase domain-containing protein</fullName>
    </submittedName>
</protein>
<dbReference type="InterPro" id="IPR013565">
    <property type="entry name" value="Fas1/AflB-like_central"/>
</dbReference>
<sequence length="1934" mass="212777">MQPQAPENAEPKYDSALLNAAQQGKAKIGAVFGGQGTNNLTSLADLHDLMQRHGSTSVLRTLIANSSKLLSALSSRPHKSGFHEYAGFDLQNWLDDPTQAPPPENLALSPISFPINTLLSLARYCITCDALSLHPGQFRQLLRGVTGHSQGLFAAVAIAKSDSWASFYPACDEALQISFSVGLESHCAATPCTISAGAAADCIEHGEGAPSWMLSISGLDKQRITQLIEATNKSFGDDSRQAVHLALHNSRDKFILAGPPTSLRSVCLRLRQIKAPDNLDQTRVLSHKRKPAVDVHFLPISAPYHSPYLADIDVCVRENISSLEVPVTGADLAIPVYHTHTSEPLSSNNDLVDTLIRAVTVEPVDWPRTIQALLSSSSTTGQTTHILDFGPGQIGKLVAELTDGVGVRVIQLSSNSNPSAETEGGLGGMGELLSPSLSHMLPAPSWKDQFSPRLVQGERGAVRVETKMTRVFGTPPVMVAGMTPTTVPVDFVAAVMAAGYHVELAGGGYWEEKEFEAAIRRLAGGISRLGTGTGVTVNLLYANPRTIAWQVAVLRRLAQEGVLVEGLTIGAGVPSPEVVREYVEGIPGLRHISFKPGSLAAIGQVIAIAREHPEFPIGLQWTGGRAGGHHSWEDFHQPILAMYGRIRRCENIVLIAGSGFGGGEDTLPFLTGEWAYRFGYPAMPFDGVLLGSRMMVAKEAHTSPHAKELILKAPGVDDTEWHQSFDRPTGGVITVESEMGQPIHVLATRGMMLWKEFDRRIFSIKDKEKRLEYLRLHRDEIADRLNRDFFRPWFAVDDSGNNVELADMTYAGVLRRLCRLMYVHHQHRWIDESYRTLVHSFVHLAEARFARSISISKAEGRPDVFTQAFEQSLGSAAHEILYPEDISSLLALFRRRGQKPVPFIPQLDEHFETWFKKDSLWQSEDVDAVVEQDADRVCIIQGPVAVRYSTTGDESAKSILDSICQTHVRMLQERVQKTEPASSVQRKADGHVSQIRGLHITSDGITTRYELSKDFSSTDWDSFTQHIIGAVGDWFETCLMGKWIFRGSSRVKNPIRAAFAAAPGDVVEVRRRTPGCLPNRVIVMSGSRSVLEIAVDEHQKALTVTLSPLPPGQPQIQFVLVLRSGRERCSIFEEPSEHVERVKALYSQLWIGGPFSSSNVAGLSSEFCGDEVVLSEEKVDAYMDVVRRNSPGQLQGWKPRGTVPLDYCVVVAWTALTKPLMIRALNFNLLQLLHRSIRFRYLPSATPLQFGDAVRAFSRITALTIKPSGTFIQVSADIRRRGERVVTIETEFFIRGAAGGSEKQFSSVEEPELVVTATTPVMTALLISRKWLIFEEQSPDLLGKSLSFRLTTHTMFNSDGDIALLQVSGIVALPSQDGASPPIRLGRVYFEEESCSGNPVLDFLRRHGAPRTVRQPLENPGWTGPSSIIVHAPPSSAPYATVSLDTNPIHMCPVFARYAGLDGPVVHGMHTSALVRRAVEWSLGDADRTRFRGWQSSFEAMVRHNDRLRVELQHVAMEAGRMVFKVQAFNDQTAERVLDAEAEVEQAPTGYVFCGQGSQEKGMGMALYAARAEATALWDRAETYFREHYGFSILHIVRDNPKTLTIHFGGKRGRHIRDNYLAMTSQVTLPGGLSKEEPVLRGLTSKSKSYTFSYPKGLLMSTQFSQPALAIMDMAEYAHLQARGVVQAGAPFAGHSLGEYAALGACTSFMAFESLLSLIYYRGLKMQNALPRDADGRTDYGMVAVDPSRIGAEFGETQLQTLVQLIAEETGLLLEVVNYNILGQQYVCAGHYRSLWLLSQLSNALSSHPHPHALPPSHLRTIIQDLLSTPAYVNLSNTDPALSERGKATVPLAGIDIPFHSAALRSHIDDYRSWLARHVRVEDVKPAELVGRWIPNVVGEVFGVGRGFVERVAQVTESEVLRGLLEEMDDGEQK</sequence>
<evidence type="ECO:0000256" key="13">
    <source>
        <dbReference type="ARBA" id="ARBA00048572"/>
    </source>
</evidence>
<dbReference type="InterPro" id="IPR016035">
    <property type="entry name" value="Acyl_Trfase/lysoPLipase"/>
</dbReference>
<evidence type="ECO:0000256" key="2">
    <source>
        <dbReference type="ARBA" id="ARBA00010009"/>
    </source>
</evidence>
<comment type="catalytic activity">
    <reaction evidence="1">
        <text>a (3R)-hydroxyacyl-[ACP] = a (2E)-enoyl-[ACP] + H2O</text>
        <dbReference type="Rhea" id="RHEA:13097"/>
        <dbReference type="Rhea" id="RHEA-COMP:9925"/>
        <dbReference type="Rhea" id="RHEA-COMP:9945"/>
        <dbReference type="ChEBI" id="CHEBI:15377"/>
        <dbReference type="ChEBI" id="CHEBI:78784"/>
        <dbReference type="ChEBI" id="CHEBI:78827"/>
        <dbReference type="EC" id="4.2.1.59"/>
    </reaction>
</comment>